<keyword evidence="5 7" id="KW-1133">Transmembrane helix</keyword>
<dbReference type="AlphaFoldDB" id="A0A7Z0J8B3"/>
<evidence type="ECO:0000256" key="8">
    <source>
        <dbReference type="SAM" id="MobiDB-lite"/>
    </source>
</evidence>
<evidence type="ECO:0000313" key="11">
    <source>
        <dbReference type="Proteomes" id="UP000572051"/>
    </source>
</evidence>
<dbReference type="Proteomes" id="UP000572051">
    <property type="component" value="Unassembled WGS sequence"/>
</dbReference>
<dbReference type="InterPro" id="IPR035906">
    <property type="entry name" value="MetI-like_sf"/>
</dbReference>
<dbReference type="Pfam" id="PF00528">
    <property type="entry name" value="BPD_transp_1"/>
    <property type="match status" value="1"/>
</dbReference>
<name>A0A7Z0J8B3_9ACTN</name>
<dbReference type="InterPro" id="IPR000515">
    <property type="entry name" value="MetI-like"/>
</dbReference>
<dbReference type="EMBL" id="JACCFS010000001">
    <property type="protein sequence ID" value="NYJ32791.1"/>
    <property type="molecule type" value="Genomic_DNA"/>
</dbReference>
<feature type="transmembrane region" description="Helical" evidence="7">
    <location>
        <begin position="142"/>
        <end position="167"/>
    </location>
</feature>
<dbReference type="Pfam" id="PF12911">
    <property type="entry name" value="OppC_N"/>
    <property type="match status" value="1"/>
</dbReference>
<feature type="domain" description="ABC transmembrane type-1" evidence="9">
    <location>
        <begin position="140"/>
        <end position="339"/>
    </location>
</feature>
<evidence type="ECO:0000259" key="9">
    <source>
        <dbReference type="PROSITE" id="PS50928"/>
    </source>
</evidence>
<accession>A0A7Z0J8B3</accession>
<dbReference type="InterPro" id="IPR050366">
    <property type="entry name" value="BP-dependent_transpt_permease"/>
</dbReference>
<organism evidence="10 11">
    <name type="scientific">Nocardiopsis aegyptia</name>
    <dbReference type="NCBI Taxonomy" id="220378"/>
    <lineage>
        <taxon>Bacteria</taxon>
        <taxon>Bacillati</taxon>
        <taxon>Actinomycetota</taxon>
        <taxon>Actinomycetes</taxon>
        <taxon>Streptosporangiales</taxon>
        <taxon>Nocardiopsidaceae</taxon>
        <taxon>Nocardiopsis</taxon>
    </lineage>
</organism>
<dbReference type="CDD" id="cd06261">
    <property type="entry name" value="TM_PBP2"/>
    <property type="match status" value="1"/>
</dbReference>
<feature type="region of interest" description="Disordered" evidence="8">
    <location>
        <begin position="1"/>
        <end position="35"/>
    </location>
</feature>
<dbReference type="PANTHER" id="PTHR43386">
    <property type="entry name" value="OLIGOPEPTIDE TRANSPORT SYSTEM PERMEASE PROTEIN APPC"/>
    <property type="match status" value="1"/>
</dbReference>
<evidence type="ECO:0000256" key="2">
    <source>
        <dbReference type="ARBA" id="ARBA00022448"/>
    </source>
</evidence>
<evidence type="ECO:0000256" key="4">
    <source>
        <dbReference type="ARBA" id="ARBA00022692"/>
    </source>
</evidence>
<evidence type="ECO:0000256" key="6">
    <source>
        <dbReference type="ARBA" id="ARBA00023136"/>
    </source>
</evidence>
<comment type="subcellular location">
    <subcellularLocation>
        <location evidence="1 7">Cell membrane</location>
        <topology evidence="1 7">Multi-pass membrane protein</topology>
    </subcellularLocation>
</comment>
<dbReference type="GO" id="GO:0055085">
    <property type="term" value="P:transmembrane transport"/>
    <property type="evidence" value="ECO:0007669"/>
    <property type="project" value="InterPro"/>
</dbReference>
<dbReference type="SUPFAM" id="SSF161098">
    <property type="entry name" value="MetI-like"/>
    <property type="match status" value="1"/>
</dbReference>
<protein>
    <submittedName>
        <fullName evidence="10">Peptide/nickel transport system permease protein</fullName>
    </submittedName>
</protein>
<keyword evidence="3" id="KW-1003">Cell membrane</keyword>
<dbReference type="PROSITE" id="PS50928">
    <property type="entry name" value="ABC_TM1"/>
    <property type="match status" value="1"/>
</dbReference>
<feature type="transmembrane region" description="Helical" evidence="7">
    <location>
        <begin position="316"/>
        <end position="339"/>
    </location>
</feature>
<sequence length="352" mass="38163">MSAPSHAPESADPPASDVEDSGAKPASEHGDSDNRSLRQIAWQRLRRDKVAMVSGVVVVLLILAAALAPLLVKWFGYPPTEYHQDLIDAGTRLPFKDPENPTDAEGFAITDPWGGISADHWLGLEPTTGRDLFSRLLYGAQISLLVAFLSTLLCVVIGTVLGIIAGYKGGWVDTLISRAMDIFLAFPLMLFAIALVGVIPDGVLGLTGNGLRVGIIVFIIGFFNWPYIARIVRGQTLSLREREFVEAARSLGASNRHILVKEILPNLVTPIIVYSTLLIPTNILFEAALSFLGVGINPPTPSWGKMLSEAIDFYENGPYFIVYPGLAIFITVLAFNLFGDGLRDAFDPKTSD</sequence>
<feature type="compositionally biased region" description="Basic and acidic residues" evidence="8">
    <location>
        <begin position="26"/>
        <end position="35"/>
    </location>
</feature>
<evidence type="ECO:0000256" key="7">
    <source>
        <dbReference type="RuleBase" id="RU363032"/>
    </source>
</evidence>
<dbReference type="GO" id="GO:0005886">
    <property type="term" value="C:plasma membrane"/>
    <property type="evidence" value="ECO:0007669"/>
    <property type="project" value="UniProtKB-SubCell"/>
</dbReference>
<dbReference type="InterPro" id="IPR025966">
    <property type="entry name" value="OppC_N"/>
</dbReference>
<feature type="transmembrane region" description="Helical" evidence="7">
    <location>
        <begin position="50"/>
        <end position="72"/>
    </location>
</feature>
<keyword evidence="11" id="KW-1185">Reference proteome</keyword>
<evidence type="ECO:0000256" key="3">
    <source>
        <dbReference type="ARBA" id="ARBA00022475"/>
    </source>
</evidence>
<dbReference type="PANTHER" id="PTHR43386:SF1">
    <property type="entry name" value="D,D-DIPEPTIDE TRANSPORT SYSTEM PERMEASE PROTEIN DDPC-RELATED"/>
    <property type="match status" value="1"/>
</dbReference>
<dbReference type="RefSeq" id="WP_179820738.1">
    <property type="nucleotide sequence ID" value="NZ_JACCFS010000001.1"/>
</dbReference>
<evidence type="ECO:0000313" key="10">
    <source>
        <dbReference type="EMBL" id="NYJ32791.1"/>
    </source>
</evidence>
<comment type="similarity">
    <text evidence="7">Belongs to the binding-protein-dependent transport system permease family.</text>
</comment>
<gene>
    <name evidence="10" type="ORF">HNR10_000672</name>
</gene>
<dbReference type="Gene3D" id="1.10.3720.10">
    <property type="entry name" value="MetI-like"/>
    <property type="match status" value="1"/>
</dbReference>
<feature type="transmembrane region" description="Helical" evidence="7">
    <location>
        <begin position="271"/>
        <end position="296"/>
    </location>
</feature>
<proteinExistence type="inferred from homology"/>
<evidence type="ECO:0000256" key="1">
    <source>
        <dbReference type="ARBA" id="ARBA00004651"/>
    </source>
</evidence>
<keyword evidence="2 7" id="KW-0813">Transport</keyword>
<reference evidence="10 11" key="1">
    <citation type="submission" date="2020-07" db="EMBL/GenBank/DDBJ databases">
        <title>Sequencing the genomes of 1000 actinobacteria strains.</title>
        <authorList>
            <person name="Klenk H.-P."/>
        </authorList>
    </citation>
    <scope>NUCLEOTIDE SEQUENCE [LARGE SCALE GENOMIC DNA]</scope>
    <source>
        <strain evidence="10 11">DSM 44442</strain>
    </source>
</reference>
<comment type="caution">
    <text evidence="10">The sequence shown here is derived from an EMBL/GenBank/DDBJ whole genome shotgun (WGS) entry which is preliminary data.</text>
</comment>
<feature type="transmembrane region" description="Helical" evidence="7">
    <location>
        <begin position="211"/>
        <end position="232"/>
    </location>
</feature>
<feature type="transmembrane region" description="Helical" evidence="7">
    <location>
        <begin position="179"/>
        <end position="199"/>
    </location>
</feature>
<keyword evidence="4 7" id="KW-0812">Transmembrane</keyword>
<evidence type="ECO:0000256" key="5">
    <source>
        <dbReference type="ARBA" id="ARBA00022989"/>
    </source>
</evidence>
<keyword evidence="6 7" id="KW-0472">Membrane</keyword>